<evidence type="ECO:0000313" key="6">
    <source>
        <dbReference type="EMBL" id="SAY39382.1"/>
    </source>
</evidence>
<dbReference type="Pfam" id="PF01479">
    <property type="entry name" value="S4"/>
    <property type="match status" value="1"/>
</dbReference>
<organism evidence="6 7">
    <name type="scientific">Candidatus Synechococcus spongiarum</name>
    <dbReference type="NCBI Taxonomy" id="431041"/>
    <lineage>
        <taxon>Bacteria</taxon>
        <taxon>Bacillati</taxon>
        <taxon>Cyanobacteriota</taxon>
        <taxon>Cyanophyceae</taxon>
        <taxon>Synechococcales</taxon>
        <taxon>Synechococcaceae</taxon>
        <taxon>Synechococcus</taxon>
    </lineage>
</organism>
<dbReference type="SUPFAM" id="SSF55174">
    <property type="entry name" value="Alpha-L RNA-binding motif"/>
    <property type="match status" value="1"/>
</dbReference>
<dbReference type="PANTHER" id="PTHR47683:SF2">
    <property type="entry name" value="RNA-BINDING S4 DOMAIN-CONTAINING PROTEIN"/>
    <property type="match status" value="1"/>
</dbReference>
<dbReference type="RefSeq" id="WP_074457866.1">
    <property type="nucleotide sequence ID" value="NZ_FITM01000158.1"/>
</dbReference>
<dbReference type="CDD" id="cd02870">
    <property type="entry name" value="PseudoU_synth_RsuA_like"/>
    <property type="match status" value="1"/>
</dbReference>
<keyword evidence="7" id="KW-1185">Reference proteome</keyword>
<dbReference type="GO" id="GO:0003723">
    <property type="term" value="F:RNA binding"/>
    <property type="evidence" value="ECO:0007669"/>
    <property type="project" value="UniProtKB-KW"/>
</dbReference>
<reference evidence="7" key="1">
    <citation type="submission" date="2016-02" db="EMBL/GenBank/DDBJ databases">
        <authorList>
            <person name="liu f."/>
        </authorList>
    </citation>
    <scope>NUCLEOTIDE SEQUENCE [LARGE SCALE GENOMIC DNA]</scope>
</reference>
<keyword evidence="3" id="KW-0694">RNA-binding</keyword>
<evidence type="ECO:0000256" key="4">
    <source>
        <dbReference type="RuleBase" id="RU003887"/>
    </source>
</evidence>
<dbReference type="InterPro" id="IPR042092">
    <property type="entry name" value="PsdUridine_s_RsuA/RluB/E/F_cat"/>
</dbReference>
<dbReference type="PROSITE" id="PS01149">
    <property type="entry name" value="PSI_RSU"/>
    <property type="match status" value="1"/>
</dbReference>
<evidence type="ECO:0000256" key="2">
    <source>
        <dbReference type="ARBA" id="ARBA00023235"/>
    </source>
</evidence>
<dbReference type="InterPro" id="IPR002942">
    <property type="entry name" value="S4_RNA-bd"/>
</dbReference>
<dbReference type="InterPro" id="IPR036986">
    <property type="entry name" value="S4_RNA-bd_sf"/>
</dbReference>
<evidence type="ECO:0000313" key="7">
    <source>
        <dbReference type="Proteomes" id="UP000182631"/>
    </source>
</evidence>
<dbReference type="Pfam" id="PF00849">
    <property type="entry name" value="PseudoU_synth_2"/>
    <property type="match status" value="1"/>
</dbReference>
<dbReference type="InterPro" id="IPR018496">
    <property type="entry name" value="PsdUridine_synth_RsuA/RluB_CS"/>
</dbReference>
<dbReference type="EMBL" id="FITM01000158">
    <property type="protein sequence ID" value="SAY39382.1"/>
    <property type="molecule type" value="Genomic_DNA"/>
</dbReference>
<evidence type="ECO:0000256" key="3">
    <source>
        <dbReference type="PROSITE-ProRule" id="PRU00182"/>
    </source>
</evidence>
<dbReference type="InterPro" id="IPR020094">
    <property type="entry name" value="TruA/RsuA/RluB/E/F_N"/>
</dbReference>
<evidence type="ECO:0000256" key="1">
    <source>
        <dbReference type="ARBA" id="ARBA00008348"/>
    </source>
</evidence>
<accession>A0A171DHT0</accession>
<comment type="similarity">
    <text evidence="1 4">Belongs to the pseudouridine synthase RsuA family.</text>
</comment>
<dbReference type="EC" id="5.4.99.-" evidence="4"/>
<dbReference type="NCBIfam" id="TIGR00093">
    <property type="entry name" value="pseudouridine synthase"/>
    <property type="match status" value="1"/>
</dbReference>
<name>A0A171DHT0_9SYNE</name>
<dbReference type="PANTHER" id="PTHR47683">
    <property type="entry name" value="PSEUDOURIDINE SYNTHASE FAMILY PROTEIN-RELATED"/>
    <property type="match status" value="1"/>
</dbReference>
<dbReference type="GO" id="GO:0016829">
    <property type="term" value="F:lyase activity"/>
    <property type="evidence" value="ECO:0007669"/>
    <property type="project" value="UniProtKB-KW"/>
</dbReference>
<proteinExistence type="inferred from homology"/>
<dbReference type="Gene3D" id="3.30.70.580">
    <property type="entry name" value="Pseudouridine synthase I, catalytic domain, N-terminal subdomain"/>
    <property type="match status" value="1"/>
</dbReference>
<dbReference type="SMART" id="SM00363">
    <property type="entry name" value="S4"/>
    <property type="match status" value="1"/>
</dbReference>
<keyword evidence="6" id="KW-0456">Lyase</keyword>
<gene>
    <name evidence="6" type="ORF">FLM9_1483</name>
</gene>
<sequence>MPAPERLQKLLSRAGVMSRRQADALLQAGRLHLNGQAARPGDRAVAGVDCITLDGQLLHLAAARQQHRRTLLLHKPAGVLCTCRDPQGRPTVLDLLPPAVGQGLYSVGRLDRDSEGALLLTNDGELALRLTHPRHGHHKTYRVWLMGVPSAASLAAWRSGLVLDGRRTRPARVELEHRSAVGSCLRIVLREGRKRQIRRIAHQLGHPVRRLQRLAIGALPLGSLASGGWRWLETDDMDLLQQQVWSPKV</sequence>
<protein>
    <recommendedName>
        <fullName evidence="4">Pseudouridine synthase</fullName>
        <ecNumber evidence="4">5.4.99.-</ecNumber>
    </recommendedName>
</protein>
<dbReference type="Proteomes" id="UP000182631">
    <property type="component" value="Unassembled WGS sequence"/>
</dbReference>
<dbReference type="InterPro" id="IPR000748">
    <property type="entry name" value="PsdUridine_synth_RsuA/RluB/E/F"/>
</dbReference>
<dbReference type="InterPro" id="IPR006145">
    <property type="entry name" value="PsdUridine_synth_RsuA/RluA"/>
</dbReference>
<dbReference type="CDD" id="cd00165">
    <property type="entry name" value="S4"/>
    <property type="match status" value="1"/>
</dbReference>
<dbReference type="OrthoDB" id="9807213at2"/>
<dbReference type="InterPro" id="IPR050343">
    <property type="entry name" value="RsuA_PseudoU_synthase"/>
</dbReference>
<dbReference type="GO" id="GO:0120159">
    <property type="term" value="F:rRNA pseudouridine synthase activity"/>
    <property type="evidence" value="ECO:0007669"/>
    <property type="project" value="UniProtKB-ARBA"/>
</dbReference>
<dbReference type="InterPro" id="IPR020103">
    <property type="entry name" value="PsdUridine_synth_cat_dom_sf"/>
</dbReference>
<dbReference type="Gene3D" id="3.30.70.1560">
    <property type="entry name" value="Alpha-L RNA-binding motif"/>
    <property type="match status" value="1"/>
</dbReference>
<dbReference type="AlphaFoldDB" id="A0A171DHT0"/>
<dbReference type="Gene3D" id="3.10.290.10">
    <property type="entry name" value="RNA-binding S4 domain"/>
    <property type="match status" value="1"/>
</dbReference>
<dbReference type="SUPFAM" id="SSF55120">
    <property type="entry name" value="Pseudouridine synthase"/>
    <property type="match status" value="1"/>
</dbReference>
<dbReference type="PROSITE" id="PS50889">
    <property type="entry name" value="S4"/>
    <property type="match status" value="1"/>
</dbReference>
<keyword evidence="2 4" id="KW-0413">Isomerase</keyword>
<evidence type="ECO:0000259" key="5">
    <source>
        <dbReference type="SMART" id="SM00363"/>
    </source>
</evidence>
<feature type="domain" description="RNA-binding S4" evidence="5">
    <location>
        <begin position="5"/>
        <end position="66"/>
    </location>
</feature>
<dbReference type="GO" id="GO:0000455">
    <property type="term" value="P:enzyme-directed rRNA pseudouridine synthesis"/>
    <property type="evidence" value="ECO:0007669"/>
    <property type="project" value="UniProtKB-ARBA"/>
</dbReference>